<evidence type="ECO:0000313" key="3">
    <source>
        <dbReference type="Proteomes" id="UP000177811"/>
    </source>
</evidence>
<protein>
    <recommendedName>
        <fullName evidence="1">Phospholipid/glycerol acyltransferase domain-containing protein</fullName>
    </recommendedName>
</protein>
<gene>
    <name evidence="2" type="ORF">A3C16_04450</name>
</gene>
<evidence type="ECO:0000259" key="1">
    <source>
        <dbReference type="Pfam" id="PF01553"/>
    </source>
</evidence>
<dbReference type="EMBL" id="MHQL01000057">
    <property type="protein sequence ID" value="OHA01671.1"/>
    <property type="molecule type" value="Genomic_DNA"/>
</dbReference>
<accession>A0A1G2KT86</accession>
<sequence length="123" mass="13866">MGLDVSLRGQLRVLKKGGTALIYPEAGIKVREGVSIVKPGAVYLAQKTGAPILPISFRGLERLTWWDFFFGRRKVTVLFGEKFHVKQVDGFDELPDDEKKEILSRDSELLKARMNALYEVKTA</sequence>
<dbReference type="AlphaFoldDB" id="A0A1G2KT86"/>
<feature type="domain" description="Phospholipid/glycerol acyltransferase" evidence="1">
    <location>
        <begin position="10"/>
        <end position="57"/>
    </location>
</feature>
<comment type="caution">
    <text evidence="2">The sequence shown here is derived from an EMBL/GenBank/DDBJ whole genome shotgun (WGS) entry which is preliminary data.</text>
</comment>
<dbReference type="Proteomes" id="UP000177811">
    <property type="component" value="Unassembled WGS sequence"/>
</dbReference>
<organism evidence="2 3">
    <name type="scientific">Candidatus Sungbacteria bacterium RIFCSPHIGHO2_02_FULL_51_29</name>
    <dbReference type="NCBI Taxonomy" id="1802273"/>
    <lineage>
        <taxon>Bacteria</taxon>
        <taxon>Candidatus Sungiibacteriota</taxon>
    </lineage>
</organism>
<reference evidence="2 3" key="1">
    <citation type="journal article" date="2016" name="Nat. Commun.">
        <title>Thousands of microbial genomes shed light on interconnected biogeochemical processes in an aquifer system.</title>
        <authorList>
            <person name="Anantharaman K."/>
            <person name="Brown C.T."/>
            <person name="Hug L.A."/>
            <person name="Sharon I."/>
            <person name="Castelle C.J."/>
            <person name="Probst A.J."/>
            <person name="Thomas B.C."/>
            <person name="Singh A."/>
            <person name="Wilkins M.J."/>
            <person name="Karaoz U."/>
            <person name="Brodie E.L."/>
            <person name="Williams K.H."/>
            <person name="Hubbard S.S."/>
            <person name="Banfield J.F."/>
        </authorList>
    </citation>
    <scope>NUCLEOTIDE SEQUENCE [LARGE SCALE GENOMIC DNA]</scope>
</reference>
<dbReference type="GO" id="GO:0016746">
    <property type="term" value="F:acyltransferase activity"/>
    <property type="evidence" value="ECO:0007669"/>
    <property type="project" value="InterPro"/>
</dbReference>
<evidence type="ECO:0000313" key="2">
    <source>
        <dbReference type="EMBL" id="OHA01671.1"/>
    </source>
</evidence>
<dbReference type="SUPFAM" id="SSF69593">
    <property type="entry name" value="Glycerol-3-phosphate (1)-acyltransferase"/>
    <property type="match status" value="1"/>
</dbReference>
<dbReference type="Pfam" id="PF01553">
    <property type="entry name" value="Acyltransferase"/>
    <property type="match status" value="1"/>
</dbReference>
<proteinExistence type="predicted"/>
<name>A0A1G2KT86_9BACT</name>
<dbReference type="InterPro" id="IPR002123">
    <property type="entry name" value="Plipid/glycerol_acylTrfase"/>
</dbReference>